<gene>
    <name evidence="1" type="ORF">IE53DRAFT_40675</name>
</gene>
<name>A0ACD0P0Z1_9BASI</name>
<keyword evidence="2" id="KW-1185">Reference proteome</keyword>
<organism evidence="1 2">
    <name type="scientific">Violaceomyces palustris</name>
    <dbReference type="NCBI Taxonomy" id="1673888"/>
    <lineage>
        <taxon>Eukaryota</taxon>
        <taxon>Fungi</taxon>
        <taxon>Dikarya</taxon>
        <taxon>Basidiomycota</taxon>
        <taxon>Ustilaginomycotina</taxon>
        <taxon>Ustilaginomycetes</taxon>
        <taxon>Violaceomycetales</taxon>
        <taxon>Violaceomycetaceae</taxon>
        <taxon>Violaceomyces</taxon>
    </lineage>
</organism>
<evidence type="ECO:0000313" key="1">
    <source>
        <dbReference type="EMBL" id="PWN51676.1"/>
    </source>
</evidence>
<sequence>MPESIPLYIPSDQDPESISESILNDIRSTDFLNEITSGEESPQETGLWNLVQPVLSSSSSSSLTLSQFSNPSNLLHHALQNLRQETDQDGRKRWNLNGLILVDQTSLQGDGSLLVLEVDLQKGEIKDQLRCARRSVLEVISNISISNMSLDEYRNMCGGAEVFDSGQ</sequence>
<evidence type="ECO:0000313" key="2">
    <source>
        <dbReference type="Proteomes" id="UP000245626"/>
    </source>
</evidence>
<dbReference type="EMBL" id="KZ819825">
    <property type="protein sequence ID" value="PWN51676.1"/>
    <property type="molecule type" value="Genomic_DNA"/>
</dbReference>
<reference evidence="1 2" key="1">
    <citation type="journal article" date="2018" name="Mol. Biol. Evol.">
        <title>Broad Genomic Sampling Reveals a Smut Pathogenic Ancestry of the Fungal Clade Ustilaginomycotina.</title>
        <authorList>
            <person name="Kijpornyongpan T."/>
            <person name="Mondo S.J."/>
            <person name="Barry K."/>
            <person name="Sandor L."/>
            <person name="Lee J."/>
            <person name="Lipzen A."/>
            <person name="Pangilinan J."/>
            <person name="LaButti K."/>
            <person name="Hainaut M."/>
            <person name="Henrissat B."/>
            <person name="Grigoriev I.V."/>
            <person name="Spatafora J.W."/>
            <person name="Aime M.C."/>
        </authorList>
    </citation>
    <scope>NUCLEOTIDE SEQUENCE [LARGE SCALE GENOMIC DNA]</scope>
    <source>
        <strain evidence="1 2">SA 807</strain>
    </source>
</reference>
<accession>A0ACD0P0Z1</accession>
<proteinExistence type="predicted"/>
<protein>
    <submittedName>
        <fullName evidence="1">Uncharacterized protein</fullName>
    </submittedName>
</protein>
<dbReference type="Proteomes" id="UP000245626">
    <property type="component" value="Unassembled WGS sequence"/>
</dbReference>